<gene>
    <name evidence="1" type="ORF">TNIN_106451</name>
</gene>
<dbReference type="Proteomes" id="UP000886998">
    <property type="component" value="Unassembled WGS sequence"/>
</dbReference>
<comment type="caution">
    <text evidence="1">The sequence shown here is derived from an EMBL/GenBank/DDBJ whole genome shotgun (WGS) entry which is preliminary data.</text>
</comment>
<organism evidence="1 2">
    <name type="scientific">Trichonephila inaurata madagascariensis</name>
    <dbReference type="NCBI Taxonomy" id="2747483"/>
    <lineage>
        <taxon>Eukaryota</taxon>
        <taxon>Metazoa</taxon>
        <taxon>Ecdysozoa</taxon>
        <taxon>Arthropoda</taxon>
        <taxon>Chelicerata</taxon>
        <taxon>Arachnida</taxon>
        <taxon>Araneae</taxon>
        <taxon>Araneomorphae</taxon>
        <taxon>Entelegynae</taxon>
        <taxon>Araneoidea</taxon>
        <taxon>Nephilidae</taxon>
        <taxon>Trichonephila</taxon>
        <taxon>Trichonephila inaurata</taxon>
    </lineage>
</organism>
<protein>
    <submittedName>
        <fullName evidence="1">Uncharacterized protein</fullName>
    </submittedName>
</protein>
<sequence length="100" mass="11286">MGEASVEDFREDDFADFPWGGEWRQRDGGISKVAPYCSIDFIYLGVAVRRFVLLEGLLEGISKEICLFPSVVNESSVAQQWRVNDLPMPLPVHDLVEGIR</sequence>
<reference evidence="1" key="1">
    <citation type="submission" date="2020-08" db="EMBL/GenBank/DDBJ databases">
        <title>Multicomponent nature underlies the extraordinary mechanical properties of spider dragline silk.</title>
        <authorList>
            <person name="Kono N."/>
            <person name="Nakamura H."/>
            <person name="Mori M."/>
            <person name="Yoshida Y."/>
            <person name="Ohtoshi R."/>
            <person name="Malay A.D."/>
            <person name="Moran D.A.P."/>
            <person name="Tomita M."/>
            <person name="Numata K."/>
            <person name="Arakawa K."/>
        </authorList>
    </citation>
    <scope>NUCLEOTIDE SEQUENCE</scope>
</reference>
<keyword evidence="2" id="KW-1185">Reference proteome</keyword>
<evidence type="ECO:0000313" key="1">
    <source>
        <dbReference type="EMBL" id="GFY51341.1"/>
    </source>
</evidence>
<dbReference type="EMBL" id="BMAV01008028">
    <property type="protein sequence ID" value="GFY51341.1"/>
    <property type="molecule type" value="Genomic_DNA"/>
</dbReference>
<evidence type="ECO:0000313" key="2">
    <source>
        <dbReference type="Proteomes" id="UP000886998"/>
    </source>
</evidence>
<accession>A0A8X6XGH6</accession>
<name>A0A8X6XGH6_9ARAC</name>
<feature type="non-terminal residue" evidence="1">
    <location>
        <position position="1"/>
    </location>
</feature>
<proteinExistence type="predicted"/>
<dbReference type="AlphaFoldDB" id="A0A8X6XGH6"/>